<reference evidence="1" key="2">
    <citation type="submission" date="2020-08" db="EMBL/GenBank/DDBJ databases">
        <title>Plant Genome Project.</title>
        <authorList>
            <person name="Zhang R.-G."/>
        </authorList>
    </citation>
    <scope>NUCLEOTIDE SEQUENCE</scope>
    <source>
        <strain evidence="1">Huo1</strain>
        <tissue evidence="1">Leaf</tissue>
    </source>
</reference>
<gene>
    <name evidence="1" type="ORF">SASPL_100040</name>
</gene>
<reference evidence="1" key="1">
    <citation type="submission" date="2018-01" db="EMBL/GenBank/DDBJ databases">
        <authorList>
            <person name="Mao J.F."/>
        </authorList>
    </citation>
    <scope>NUCLEOTIDE SEQUENCE</scope>
    <source>
        <strain evidence="1">Huo1</strain>
        <tissue evidence="1">Leaf</tissue>
    </source>
</reference>
<accession>A0A8X8YS50</accession>
<protein>
    <submittedName>
        <fullName evidence="1">Uncharacterized protein</fullName>
    </submittedName>
</protein>
<sequence>MAAFYPTFTALCCRRRLVKAKERGKLGPHLRNSRISTPLMYSDSTPFDYMKIVVSFEYDCYEVCMGIFFDCCNAILFSKG</sequence>
<dbReference type="EMBL" id="PNBA02000001">
    <property type="protein sequence ID" value="KAG6435170.1"/>
    <property type="molecule type" value="Genomic_DNA"/>
</dbReference>
<organism evidence="1">
    <name type="scientific">Salvia splendens</name>
    <name type="common">Scarlet sage</name>
    <dbReference type="NCBI Taxonomy" id="180675"/>
    <lineage>
        <taxon>Eukaryota</taxon>
        <taxon>Viridiplantae</taxon>
        <taxon>Streptophyta</taxon>
        <taxon>Embryophyta</taxon>
        <taxon>Tracheophyta</taxon>
        <taxon>Spermatophyta</taxon>
        <taxon>Magnoliopsida</taxon>
        <taxon>eudicotyledons</taxon>
        <taxon>Gunneridae</taxon>
        <taxon>Pentapetalae</taxon>
        <taxon>asterids</taxon>
        <taxon>lamiids</taxon>
        <taxon>Lamiales</taxon>
        <taxon>Lamiaceae</taxon>
        <taxon>Nepetoideae</taxon>
        <taxon>Mentheae</taxon>
        <taxon>Salviinae</taxon>
        <taxon>Salvia</taxon>
        <taxon>Salvia subgen. Calosphace</taxon>
        <taxon>core Calosphace</taxon>
    </lineage>
</organism>
<proteinExistence type="predicted"/>
<evidence type="ECO:0000313" key="1">
    <source>
        <dbReference type="EMBL" id="KAG6435170.1"/>
    </source>
</evidence>
<dbReference type="AlphaFoldDB" id="A0A8X8YS50"/>
<keyword evidence="2" id="KW-1185">Reference proteome</keyword>
<comment type="caution">
    <text evidence="1">The sequence shown here is derived from an EMBL/GenBank/DDBJ whole genome shotgun (WGS) entry which is preliminary data.</text>
</comment>
<name>A0A8X8YS50_SALSN</name>
<dbReference type="Proteomes" id="UP000298416">
    <property type="component" value="Unassembled WGS sequence"/>
</dbReference>
<evidence type="ECO:0000313" key="2">
    <source>
        <dbReference type="Proteomes" id="UP000298416"/>
    </source>
</evidence>